<keyword evidence="4" id="KW-1185">Reference proteome</keyword>
<dbReference type="SUPFAM" id="SSF52540">
    <property type="entry name" value="P-loop containing nucleoside triphosphate hydrolases"/>
    <property type="match status" value="1"/>
</dbReference>
<dbReference type="Proteomes" id="UP000199397">
    <property type="component" value="Unassembled WGS sequence"/>
</dbReference>
<dbReference type="InterPro" id="IPR041682">
    <property type="entry name" value="AAA_14"/>
</dbReference>
<dbReference type="InterPro" id="IPR027417">
    <property type="entry name" value="P-loop_NTPase"/>
</dbReference>
<name>A0A1H4AWZ9_9GAMM</name>
<feature type="domain" description="DUF4143" evidence="2">
    <location>
        <begin position="228"/>
        <end position="398"/>
    </location>
</feature>
<dbReference type="Pfam" id="PF13173">
    <property type="entry name" value="AAA_14"/>
    <property type="match status" value="1"/>
</dbReference>
<organism evidence="3 4">
    <name type="scientific">Thiothrix caldifontis</name>
    <dbReference type="NCBI Taxonomy" id="525918"/>
    <lineage>
        <taxon>Bacteria</taxon>
        <taxon>Pseudomonadati</taxon>
        <taxon>Pseudomonadota</taxon>
        <taxon>Gammaproteobacteria</taxon>
        <taxon>Thiotrichales</taxon>
        <taxon>Thiotrichaceae</taxon>
        <taxon>Thiothrix</taxon>
    </lineage>
</organism>
<dbReference type="AlphaFoldDB" id="A0A1H4AWZ9"/>
<accession>A0A1H4AWZ9</accession>
<evidence type="ECO:0000313" key="3">
    <source>
        <dbReference type="EMBL" id="SEA40419.1"/>
    </source>
</evidence>
<dbReference type="InterPro" id="IPR025420">
    <property type="entry name" value="DUF4143"/>
</dbReference>
<feature type="domain" description="AAA" evidence="1">
    <location>
        <begin position="19"/>
        <end position="154"/>
    </location>
</feature>
<dbReference type="Pfam" id="PF13635">
    <property type="entry name" value="DUF4143"/>
    <property type="match status" value="1"/>
</dbReference>
<protein>
    <submittedName>
        <fullName evidence="3">Uncharacterized protein</fullName>
    </submittedName>
</protein>
<dbReference type="Gene3D" id="3.40.50.300">
    <property type="entry name" value="P-loop containing nucleotide triphosphate hydrolases"/>
    <property type="match status" value="1"/>
</dbReference>
<sequence length="467" mass="52073">MFHRQAVTDIIRWYQQPQRKPLVIRGARQVGKTTAVRLAGAQLGIPVIEINLERHAELETLFRRYQIDELLFNFALITGEQITPNKPLILFLDEAQATPAAYACLRYFWEDMPNLAVILTGSLLDQVLNDYKLPSPVGRIEPYFMGALRFDEFLQAIGADKELRALDMLTASNMHLIPDSLHEKLLGLVRRYTLTGGMPHCVQLGLDTGFSHADILKYQTSLLQTYRDDFAKYRGSQTALTLNAFFNGILGQVGQQFSHKQANELAITSSGDNRQLNTAIEHFLAARLFYRVLHSQADAVPLGAETKIRISKFLFIDIGLLLAAQGIPAQSILQAPLEMAGRGTLAEQFVGQQLLYAKPAYINPELYYWQPPKAEGQAEVDFLYTHGNEIIPVEVKAGSSGTIKSLQSFVFKKQAKRAVRISSAKPSVDKLEAKSNGQGRPFQLLNIPFYLVNRLDALLGSTTGNAP</sequence>
<reference evidence="3 4" key="1">
    <citation type="submission" date="2016-10" db="EMBL/GenBank/DDBJ databases">
        <authorList>
            <person name="de Groot N.N."/>
        </authorList>
    </citation>
    <scope>NUCLEOTIDE SEQUENCE [LARGE SCALE GENOMIC DNA]</scope>
    <source>
        <strain evidence="3 4">DSM 21228</strain>
    </source>
</reference>
<dbReference type="STRING" id="525918.SAMN05660964_01512"/>
<dbReference type="OrthoDB" id="9801806at2"/>
<dbReference type="PANTHER" id="PTHR33295:SF7">
    <property type="entry name" value="ATPASE"/>
    <property type="match status" value="1"/>
</dbReference>
<proteinExistence type="predicted"/>
<evidence type="ECO:0000259" key="1">
    <source>
        <dbReference type="Pfam" id="PF13173"/>
    </source>
</evidence>
<dbReference type="EMBL" id="FNQP01000007">
    <property type="protein sequence ID" value="SEA40419.1"/>
    <property type="molecule type" value="Genomic_DNA"/>
</dbReference>
<gene>
    <name evidence="3" type="ORF">SAMN05660964_01512</name>
</gene>
<dbReference type="RefSeq" id="WP_093067003.1">
    <property type="nucleotide sequence ID" value="NZ_FNQP01000007.1"/>
</dbReference>
<evidence type="ECO:0000313" key="4">
    <source>
        <dbReference type="Proteomes" id="UP000199397"/>
    </source>
</evidence>
<dbReference type="PANTHER" id="PTHR33295">
    <property type="entry name" value="ATPASE"/>
    <property type="match status" value="1"/>
</dbReference>
<evidence type="ECO:0000259" key="2">
    <source>
        <dbReference type="Pfam" id="PF13635"/>
    </source>
</evidence>